<keyword evidence="2 11" id="KW-0732">Signal</keyword>
<keyword evidence="4 8" id="KW-0720">Serine protease</keyword>
<feature type="domain" description="Clip" evidence="13">
    <location>
        <begin position="59"/>
        <end position="111"/>
    </location>
</feature>
<dbReference type="GO" id="GO:0004252">
    <property type="term" value="F:serine-type endopeptidase activity"/>
    <property type="evidence" value="ECO:0007669"/>
    <property type="project" value="UniProtKB-UniRule"/>
</dbReference>
<feature type="compositionally biased region" description="Basic and acidic residues" evidence="10">
    <location>
        <begin position="388"/>
        <end position="398"/>
    </location>
</feature>
<dbReference type="SUPFAM" id="SSF50494">
    <property type="entry name" value="Trypsin-like serine proteases"/>
    <property type="match status" value="1"/>
</dbReference>
<dbReference type="PROSITE" id="PS51888">
    <property type="entry name" value="CLIP"/>
    <property type="match status" value="1"/>
</dbReference>
<comment type="subcellular location">
    <subcellularLocation>
        <location evidence="9">Secreted</location>
    </subcellularLocation>
</comment>
<keyword evidence="9" id="KW-0964">Secreted</keyword>
<dbReference type="PANTHER" id="PTHR24253:SF153">
    <property type="entry name" value="SERINE PROTEASE HEPSIN"/>
    <property type="match status" value="1"/>
</dbReference>
<organism evidence="14 15">
    <name type="scientific">Agrilus planipennis</name>
    <name type="common">Emerald ash borer</name>
    <name type="synonym">Agrilus marcopoli</name>
    <dbReference type="NCBI Taxonomy" id="224129"/>
    <lineage>
        <taxon>Eukaryota</taxon>
        <taxon>Metazoa</taxon>
        <taxon>Ecdysozoa</taxon>
        <taxon>Arthropoda</taxon>
        <taxon>Hexapoda</taxon>
        <taxon>Insecta</taxon>
        <taxon>Pterygota</taxon>
        <taxon>Neoptera</taxon>
        <taxon>Endopterygota</taxon>
        <taxon>Coleoptera</taxon>
        <taxon>Polyphaga</taxon>
        <taxon>Elateriformia</taxon>
        <taxon>Buprestoidea</taxon>
        <taxon>Buprestidae</taxon>
        <taxon>Agrilinae</taxon>
        <taxon>Agrilus</taxon>
    </lineage>
</organism>
<gene>
    <name evidence="15" type="primary">LOC108743720</name>
</gene>
<evidence type="ECO:0000256" key="1">
    <source>
        <dbReference type="ARBA" id="ARBA00022670"/>
    </source>
</evidence>
<sequence length="412" mass="45935">MMGNPRTPIRREHSSRHTMLSFYQVFFFVCLTLFSVTEADLNDTTINLNETLATKFATPCKTPNGDNGFCIDISECQVLAKYRNVKSKQEFIDESDCTPGNANPQTNKVCCGRYSDFIIRGDAEAASDVIEAPVQPLDVDPFPKECGKQPMIFPNRIFGGSEAVLGEFPWLARLRHKAPNGLRSYGCVGFLIAAKYVLTAAHCVSSSMLAPLGPINQVQLGEHNTHESIDCEKHGEKLVCADPPQLIRTGKPIVHPEYLNTSRSQHHDIAIIPLKWLANFTRDRNPIKLKVSVKRASQEYCRAKYKAADVDIISAQICAGGEEGKDSCSGDSGGPLMVQTGSSPWYAEGIVSFGLGCGLEYWPGVYTSIPQYYSWIETTIKRHWKHNLGKDKKRDSKSTNKRRRSTRFSNFN</sequence>
<keyword evidence="5" id="KW-1015">Disulfide bond</keyword>
<dbReference type="FunFam" id="2.40.10.10:FF:000028">
    <property type="entry name" value="Serine protease easter"/>
    <property type="match status" value="1"/>
</dbReference>
<evidence type="ECO:0000256" key="8">
    <source>
        <dbReference type="RuleBase" id="RU363034"/>
    </source>
</evidence>
<dbReference type="PANTHER" id="PTHR24253">
    <property type="entry name" value="TRANSMEMBRANE PROTEASE SERINE"/>
    <property type="match status" value="1"/>
</dbReference>
<evidence type="ECO:0000256" key="7">
    <source>
        <dbReference type="ARBA" id="ARBA00024195"/>
    </source>
</evidence>
<comment type="domain">
    <text evidence="9">The clip domain consists of 35-55 residues which are 'knitted' together usually by 3 conserved disulfide bonds forming a clip-like compact structure.</text>
</comment>
<evidence type="ECO:0000256" key="11">
    <source>
        <dbReference type="SAM" id="SignalP"/>
    </source>
</evidence>
<dbReference type="InterPro" id="IPR022700">
    <property type="entry name" value="CLIP"/>
</dbReference>
<dbReference type="InterPro" id="IPR038565">
    <property type="entry name" value="CLIP_sf"/>
</dbReference>
<dbReference type="GO" id="GO:0005576">
    <property type="term" value="C:extracellular region"/>
    <property type="evidence" value="ECO:0007669"/>
    <property type="project" value="UniProtKB-SubCell"/>
</dbReference>
<dbReference type="SMART" id="SM00020">
    <property type="entry name" value="Tryp_SPc"/>
    <property type="match status" value="1"/>
</dbReference>
<dbReference type="GeneID" id="108743720"/>
<dbReference type="PROSITE" id="PS00135">
    <property type="entry name" value="TRYPSIN_SER"/>
    <property type="match status" value="1"/>
</dbReference>
<evidence type="ECO:0000313" key="14">
    <source>
        <dbReference type="Proteomes" id="UP000192223"/>
    </source>
</evidence>
<dbReference type="InterPro" id="IPR033116">
    <property type="entry name" value="TRYPSIN_SER"/>
</dbReference>
<keyword evidence="3 8" id="KW-0378">Hydrolase</keyword>
<accession>A0A7F5RH44</accession>
<dbReference type="OrthoDB" id="9028152at2759"/>
<dbReference type="PROSITE" id="PS50240">
    <property type="entry name" value="TRYPSIN_DOM"/>
    <property type="match status" value="1"/>
</dbReference>
<dbReference type="PROSITE" id="PS00134">
    <property type="entry name" value="TRYPSIN_HIS"/>
    <property type="match status" value="1"/>
</dbReference>
<dbReference type="InParanoid" id="A0A7F5RH44"/>
<dbReference type="EC" id="3.4.21.-" evidence="8"/>
<dbReference type="Pfam" id="PF12032">
    <property type="entry name" value="CLIP"/>
    <property type="match status" value="1"/>
</dbReference>
<keyword evidence="14" id="KW-1185">Reference proteome</keyword>
<dbReference type="RefSeq" id="XP_025835303.1">
    <property type="nucleotide sequence ID" value="XM_025979518.1"/>
</dbReference>
<evidence type="ECO:0000256" key="3">
    <source>
        <dbReference type="ARBA" id="ARBA00022801"/>
    </source>
</evidence>
<dbReference type="AlphaFoldDB" id="A0A7F5RH44"/>
<evidence type="ECO:0000256" key="10">
    <source>
        <dbReference type="SAM" id="MobiDB-lite"/>
    </source>
</evidence>
<protein>
    <recommendedName>
        <fullName evidence="9">CLIP domain-containing serine protease</fullName>
        <ecNumber evidence="8">3.4.21.-</ecNumber>
    </recommendedName>
</protein>
<keyword evidence="6" id="KW-0325">Glycoprotein</keyword>
<dbReference type="KEGG" id="apln:108743720"/>
<proteinExistence type="inferred from homology"/>
<feature type="region of interest" description="Disordered" evidence="10">
    <location>
        <begin position="388"/>
        <end position="412"/>
    </location>
</feature>
<dbReference type="InterPro" id="IPR009003">
    <property type="entry name" value="Peptidase_S1_PA"/>
</dbReference>
<evidence type="ECO:0000313" key="15">
    <source>
        <dbReference type="RefSeq" id="XP_025835303.1"/>
    </source>
</evidence>
<name>A0A7F5RH44_AGRPL</name>
<reference evidence="15" key="1">
    <citation type="submission" date="2025-08" db="UniProtKB">
        <authorList>
            <consortium name="RefSeq"/>
        </authorList>
    </citation>
    <scope>IDENTIFICATION</scope>
    <source>
        <tissue evidence="15">Entire body</tissue>
    </source>
</reference>
<dbReference type="InterPro" id="IPR018114">
    <property type="entry name" value="TRYPSIN_HIS"/>
</dbReference>
<evidence type="ECO:0000259" key="13">
    <source>
        <dbReference type="PROSITE" id="PS51888"/>
    </source>
</evidence>
<dbReference type="InterPro" id="IPR001314">
    <property type="entry name" value="Peptidase_S1A"/>
</dbReference>
<dbReference type="PRINTS" id="PR00722">
    <property type="entry name" value="CHYMOTRYPSIN"/>
</dbReference>
<evidence type="ECO:0000256" key="2">
    <source>
        <dbReference type="ARBA" id="ARBA00022729"/>
    </source>
</evidence>
<dbReference type="Gene3D" id="2.40.10.10">
    <property type="entry name" value="Trypsin-like serine proteases"/>
    <property type="match status" value="3"/>
</dbReference>
<dbReference type="InterPro" id="IPR001254">
    <property type="entry name" value="Trypsin_dom"/>
</dbReference>
<feature type="chain" id="PRO_5028950970" description="CLIP domain-containing serine protease" evidence="11">
    <location>
        <begin position="40"/>
        <end position="412"/>
    </location>
</feature>
<dbReference type="GO" id="GO:0006508">
    <property type="term" value="P:proteolysis"/>
    <property type="evidence" value="ECO:0007669"/>
    <property type="project" value="UniProtKB-KW"/>
</dbReference>
<dbReference type="Proteomes" id="UP000192223">
    <property type="component" value="Unplaced"/>
</dbReference>
<evidence type="ECO:0000256" key="4">
    <source>
        <dbReference type="ARBA" id="ARBA00022825"/>
    </source>
</evidence>
<feature type="signal peptide" evidence="11">
    <location>
        <begin position="1"/>
        <end position="39"/>
    </location>
</feature>
<evidence type="ECO:0000256" key="6">
    <source>
        <dbReference type="ARBA" id="ARBA00023180"/>
    </source>
</evidence>
<dbReference type="Pfam" id="PF00089">
    <property type="entry name" value="Trypsin"/>
    <property type="match status" value="1"/>
</dbReference>
<dbReference type="Gene3D" id="3.30.1640.30">
    <property type="match status" value="1"/>
</dbReference>
<dbReference type="InterPro" id="IPR043504">
    <property type="entry name" value="Peptidase_S1_PA_chymotrypsin"/>
</dbReference>
<comment type="similarity">
    <text evidence="7 9">Belongs to the peptidase S1 family. CLIP subfamily.</text>
</comment>
<evidence type="ECO:0000256" key="9">
    <source>
        <dbReference type="RuleBase" id="RU366078"/>
    </source>
</evidence>
<feature type="domain" description="Peptidase S1" evidence="12">
    <location>
        <begin position="157"/>
        <end position="381"/>
    </location>
</feature>
<keyword evidence="1 8" id="KW-0645">Protease</keyword>
<dbReference type="CDD" id="cd00190">
    <property type="entry name" value="Tryp_SPc"/>
    <property type="match status" value="1"/>
</dbReference>
<evidence type="ECO:0000256" key="5">
    <source>
        <dbReference type="ARBA" id="ARBA00023157"/>
    </source>
</evidence>
<evidence type="ECO:0000259" key="12">
    <source>
        <dbReference type="PROSITE" id="PS50240"/>
    </source>
</evidence>